<evidence type="ECO:0000313" key="1">
    <source>
        <dbReference type="EMBL" id="GAA4175739.1"/>
    </source>
</evidence>
<evidence type="ECO:0008006" key="3">
    <source>
        <dbReference type="Google" id="ProtNLM"/>
    </source>
</evidence>
<dbReference type="RefSeq" id="WP_344754268.1">
    <property type="nucleotide sequence ID" value="NZ_BAABBW010000003.1"/>
</dbReference>
<evidence type="ECO:0000313" key="2">
    <source>
        <dbReference type="Proteomes" id="UP001501079"/>
    </source>
</evidence>
<dbReference type="Proteomes" id="UP001501079">
    <property type="component" value="Unassembled WGS sequence"/>
</dbReference>
<protein>
    <recommendedName>
        <fullName evidence="3">DUF5047 domain-containing protein</fullName>
    </recommendedName>
</protein>
<keyword evidence="2" id="KW-1185">Reference proteome</keyword>
<organism evidence="1 2">
    <name type="scientific">Gryllotalpicola koreensis</name>
    <dbReference type="NCBI Taxonomy" id="993086"/>
    <lineage>
        <taxon>Bacteria</taxon>
        <taxon>Bacillati</taxon>
        <taxon>Actinomycetota</taxon>
        <taxon>Actinomycetes</taxon>
        <taxon>Micrococcales</taxon>
        <taxon>Microbacteriaceae</taxon>
        <taxon>Gryllotalpicola</taxon>
    </lineage>
</organism>
<comment type="caution">
    <text evidence="1">The sequence shown here is derived from an EMBL/GenBank/DDBJ whole genome shotgun (WGS) entry which is preliminary data.</text>
</comment>
<gene>
    <name evidence="1" type="ORF">GCM10022287_21810</name>
</gene>
<reference evidence="2" key="1">
    <citation type="journal article" date="2019" name="Int. J. Syst. Evol. Microbiol.">
        <title>The Global Catalogue of Microorganisms (GCM) 10K type strain sequencing project: providing services to taxonomists for standard genome sequencing and annotation.</title>
        <authorList>
            <consortium name="The Broad Institute Genomics Platform"/>
            <consortium name="The Broad Institute Genome Sequencing Center for Infectious Disease"/>
            <person name="Wu L."/>
            <person name="Ma J."/>
        </authorList>
    </citation>
    <scope>NUCLEOTIDE SEQUENCE [LARGE SCALE GENOMIC DNA]</scope>
    <source>
        <strain evidence="2">JCM 17591</strain>
    </source>
</reference>
<sequence length="371" mass="39964">MRSGSAELRDVLKGSFDCWWQADVFLDGERVYQNLPVLSVSTNENATSGIQYTGSLTVAYQADDGRSISPVQMQDALSPFGSQIALYLCVSSGPFLERVLLGNYLISSLPQANTTWGIVNGVQYAKGDLLQVQFSDLFWRTQKNQFDQPSAPASLASVWGEIQRLTLLPVTKNIADSAIPSSVAYQTNRLDAVYSLATVLDATAYITPDGTVSMRPNLWPVAADDITGGDLGTLISAPRSMDPSIVYNAIVVRDVAGNVLASQSVTDGPLRAANSDGSLSPYGRVPYYYSSPFVTTTAQASAYIAKNLPRVSTLRGQQRTITESINPLRDLGDVVNVTRIASGVSVEAFQGRVQSIQRSGKTQTLTVQVSQ</sequence>
<accession>A0ABP8A1N6</accession>
<name>A0ABP8A1N6_9MICO</name>
<proteinExistence type="predicted"/>
<dbReference type="EMBL" id="BAABBW010000003">
    <property type="protein sequence ID" value="GAA4175739.1"/>
    <property type="molecule type" value="Genomic_DNA"/>
</dbReference>